<protein>
    <recommendedName>
        <fullName evidence="3">Photosynthesis system II assembly factor Ycf48/Hcf136-like domain-containing protein</fullName>
    </recommendedName>
</protein>
<dbReference type="EMBL" id="CP002545">
    <property type="protein sequence ID" value="ADY50591.1"/>
    <property type="molecule type" value="Genomic_DNA"/>
</dbReference>
<dbReference type="PROSITE" id="PS51257">
    <property type="entry name" value="PROKAR_LIPOPROTEIN"/>
    <property type="match status" value="1"/>
</dbReference>
<keyword evidence="5" id="KW-1185">Reference proteome</keyword>
<dbReference type="OrthoDB" id="1110382at2"/>
<dbReference type="GO" id="GO:0015979">
    <property type="term" value="P:photosynthesis"/>
    <property type="evidence" value="ECO:0007669"/>
    <property type="project" value="UniProtKB-KW"/>
</dbReference>
<evidence type="ECO:0000313" key="4">
    <source>
        <dbReference type="EMBL" id="ADY50591.1"/>
    </source>
</evidence>
<proteinExistence type="predicted"/>
<gene>
    <name evidence="4" type="ordered locus">Pedsa_0002</name>
</gene>
<dbReference type="GO" id="GO:0009523">
    <property type="term" value="C:photosystem II"/>
    <property type="evidence" value="ECO:0007669"/>
    <property type="project" value="UniProtKB-KW"/>
</dbReference>
<dbReference type="Proteomes" id="UP000000310">
    <property type="component" value="Chromosome"/>
</dbReference>
<dbReference type="KEGG" id="psn:Pedsa_0002"/>
<dbReference type="Gene3D" id="2.130.10.10">
    <property type="entry name" value="YVTN repeat-like/Quinoprotein amine dehydrogenase"/>
    <property type="match status" value="2"/>
</dbReference>
<dbReference type="AlphaFoldDB" id="F0SBF1"/>
<feature type="domain" description="Photosynthesis system II assembly factor Ycf48/Hcf136-like" evidence="3">
    <location>
        <begin position="115"/>
        <end position="194"/>
    </location>
</feature>
<accession>F0SBF1</accession>
<dbReference type="InterPro" id="IPR028203">
    <property type="entry name" value="PSII_CF48-like_dom"/>
</dbReference>
<evidence type="ECO:0000256" key="1">
    <source>
        <dbReference type="ARBA" id="ARBA00022531"/>
    </source>
</evidence>
<sequence length="364" mass="40233">MYKPLLNLNLFYCFLAIGLASVSCDDRELIEDADTEIVSDTVANNGNIESPTENGFVEFSEENAESKIWEVIKWNTSDFTSVYFVNQQTGYICGENGIILKTTDGGKTYLNLNSGTNQYLYHIKFINDLTGYAVGNNKTILKTTNGGNTWSAINVSFYEDFRSVYFVNEEMGFITGSNGIILRTSDSGKTWLRVYSGTYGEGVYGMCFLDNKKGYASGRGGLILKTIDGGISWNAQPNLPFLDEQHILTFIHFTDKDNGYIVGGIPTGYNGSSVLLRTFNGGESWQRVQLPISIDYLTAIKFADKNVGYIIGGQVINNTSVILKTIDGGSNWTKENVNSSRQYGLDIIGNNVFSVGMDGTILKW</sequence>
<reference evidence="5" key="2">
    <citation type="submission" date="2011-02" db="EMBL/GenBank/DDBJ databases">
        <title>The complete genome of Pedobacter saltans DSM 12145.</title>
        <authorList>
            <consortium name="US DOE Joint Genome Institute (JGI-PGF)"/>
            <person name="Lucas S."/>
            <person name="Copeland A."/>
            <person name="Lapidus A."/>
            <person name="Bruce D."/>
            <person name="Goodwin L."/>
            <person name="Pitluck S."/>
            <person name="Kyrpides N."/>
            <person name="Mavromatis K."/>
            <person name="Pagani I."/>
            <person name="Ivanova N."/>
            <person name="Ovchinnikova G."/>
            <person name="Lu M."/>
            <person name="Detter J.C."/>
            <person name="Han C."/>
            <person name="Land M."/>
            <person name="Hauser L."/>
            <person name="Markowitz V."/>
            <person name="Cheng J.-F."/>
            <person name="Hugenholtz P."/>
            <person name="Woyke T."/>
            <person name="Wu D."/>
            <person name="Tindall B."/>
            <person name="Pomrenke H.G."/>
            <person name="Brambilla E."/>
            <person name="Klenk H.-P."/>
            <person name="Eisen J.A."/>
        </authorList>
    </citation>
    <scope>NUCLEOTIDE SEQUENCE [LARGE SCALE GENOMIC DNA]</scope>
    <source>
        <strain evidence="5">ATCC 51119 / DSM 12145 / JCM 21818 / LMG 10337 / NBRC 100064 / NCIMB 13643</strain>
    </source>
</reference>
<evidence type="ECO:0000259" key="3">
    <source>
        <dbReference type="Pfam" id="PF14870"/>
    </source>
</evidence>
<dbReference type="SUPFAM" id="SSF110296">
    <property type="entry name" value="Oligoxyloglucan reducing end-specific cellobiohydrolase"/>
    <property type="match status" value="2"/>
</dbReference>
<reference evidence="4 5" key="1">
    <citation type="journal article" date="2011" name="Stand. Genomic Sci.">
        <title>Complete genome sequence of the gliding, heparinolytic Pedobacter saltans type strain (113).</title>
        <authorList>
            <person name="Liolios K."/>
            <person name="Sikorski J."/>
            <person name="Lu M."/>
            <person name="Nolan M."/>
            <person name="Lapidus A."/>
            <person name="Lucas S."/>
            <person name="Hammon N."/>
            <person name="Deshpande S."/>
            <person name="Cheng J.F."/>
            <person name="Tapia R."/>
            <person name="Han C."/>
            <person name="Goodwin L."/>
            <person name="Pitluck S."/>
            <person name="Huntemann M."/>
            <person name="Ivanova N."/>
            <person name="Pagani I."/>
            <person name="Mavromatis K."/>
            <person name="Ovchinikova G."/>
            <person name="Pati A."/>
            <person name="Chen A."/>
            <person name="Palaniappan K."/>
            <person name="Land M."/>
            <person name="Hauser L."/>
            <person name="Brambilla E.M."/>
            <person name="Kotsyurbenko O."/>
            <person name="Rohde M."/>
            <person name="Tindall B.J."/>
            <person name="Abt B."/>
            <person name="Goker M."/>
            <person name="Detter J.C."/>
            <person name="Woyke T."/>
            <person name="Bristow J."/>
            <person name="Eisen J.A."/>
            <person name="Markowitz V."/>
            <person name="Hugenholtz P."/>
            <person name="Klenk H.P."/>
            <person name="Kyrpides N.C."/>
        </authorList>
    </citation>
    <scope>NUCLEOTIDE SEQUENCE [LARGE SCALE GENOMIC DNA]</scope>
    <source>
        <strain evidence="5">ATCC 51119 / DSM 12145 / JCM 21818 / LMG 10337 / NBRC 100064 / NCIMB 13643</strain>
    </source>
</reference>
<dbReference type="RefSeq" id="WP_013631094.1">
    <property type="nucleotide sequence ID" value="NC_015177.1"/>
</dbReference>
<keyword evidence="1" id="KW-0602">Photosynthesis</keyword>
<dbReference type="eggNOG" id="COG4447">
    <property type="taxonomic scope" value="Bacteria"/>
</dbReference>
<dbReference type="InterPro" id="IPR015943">
    <property type="entry name" value="WD40/YVTN_repeat-like_dom_sf"/>
</dbReference>
<feature type="domain" description="Photosynthesis system II assembly factor Ycf48/Hcf136-like" evidence="3">
    <location>
        <begin position="203"/>
        <end position="290"/>
    </location>
</feature>
<keyword evidence="2" id="KW-0604">Photosystem II</keyword>
<dbReference type="Pfam" id="PF14870">
    <property type="entry name" value="PSII_BNR"/>
    <property type="match status" value="2"/>
</dbReference>
<name>F0SBF1_PSESL</name>
<dbReference type="PANTHER" id="PTHR47199">
    <property type="entry name" value="PHOTOSYSTEM II STABILITY/ASSEMBLY FACTOR HCF136, CHLOROPLASTIC"/>
    <property type="match status" value="1"/>
</dbReference>
<dbReference type="PANTHER" id="PTHR47199:SF2">
    <property type="entry name" value="PHOTOSYSTEM II STABILITY_ASSEMBLY FACTOR HCF136, CHLOROPLASTIC"/>
    <property type="match status" value="1"/>
</dbReference>
<organism evidence="4 5">
    <name type="scientific">Pseudopedobacter saltans (strain ATCC 51119 / DSM 12145 / JCM 21818 / CCUG 39354 / LMG 10337 / NBRC 100064 / NCIMB 13643)</name>
    <name type="common">Pedobacter saltans</name>
    <dbReference type="NCBI Taxonomy" id="762903"/>
    <lineage>
        <taxon>Bacteria</taxon>
        <taxon>Pseudomonadati</taxon>
        <taxon>Bacteroidota</taxon>
        <taxon>Sphingobacteriia</taxon>
        <taxon>Sphingobacteriales</taxon>
        <taxon>Sphingobacteriaceae</taxon>
        <taxon>Pseudopedobacter</taxon>
    </lineage>
</organism>
<evidence type="ECO:0000256" key="2">
    <source>
        <dbReference type="ARBA" id="ARBA00023276"/>
    </source>
</evidence>
<dbReference type="HOGENOM" id="CLU_059198_0_0_10"/>
<evidence type="ECO:0000313" key="5">
    <source>
        <dbReference type="Proteomes" id="UP000000310"/>
    </source>
</evidence>